<proteinExistence type="predicted"/>
<dbReference type="SUPFAM" id="SSF48452">
    <property type="entry name" value="TPR-like"/>
    <property type="match status" value="1"/>
</dbReference>
<dbReference type="InterPro" id="IPR011990">
    <property type="entry name" value="TPR-like_helical_dom_sf"/>
</dbReference>
<reference evidence="1 2" key="1">
    <citation type="submission" date="2021-12" db="EMBL/GenBank/DDBJ databases">
        <title>Genome sequencing of bacteria with rrn-lacking chromosome and rrn-plasmid.</title>
        <authorList>
            <person name="Anda M."/>
            <person name="Iwasaki W."/>
        </authorList>
    </citation>
    <scope>NUCLEOTIDE SEQUENCE [LARGE SCALE GENOMIC DNA]</scope>
    <source>
        <strain evidence="1 2">DSM 100852</strain>
    </source>
</reference>
<evidence type="ECO:0000313" key="1">
    <source>
        <dbReference type="EMBL" id="BDD07575.1"/>
    </source>
</evidence>
<evidence type="ECO:0008006" key="3">
    <source>
        <dbReference type="Google" id="ProtNLM"/>
    </source>
</evidence>
<name>A0AAU9D5Y0_9BACT</name>
<accession>A0AAU9D5Y0</accession>
<dbReference type="AlphaFoldDB" id="A0AAU9D5Y0"/>
<dbReference type="KEGG" id="fax:FUAX_00070"/>
<organism evidence="1 2">
    <name type="scientific">Fulvitalea axinellae</name>
    <dbReference type="NCBI Taxonomy" id="1182444"/>
    <lineage>
        <taxon>Bacteria</taxon>
        <taxon>Pseudomonadati</taxon>
        <taxon>Bacteroidota</taxon>
        <taxon>Cytophagia</taxon>
        <taxon>Cytophagales</taxon>
        <taxon>Persicobacteraceae</taxon>
        <taxon>Fulvitalea</taxon>
    </lineage>
</organism>
<sequence>MYDHTEEAYKACREALKRDDLFAYELANLYVLTNRKEKMIDEYIGILKRNPDNINYIKGIWQRVLKTDEELEALETKLIQLSQKEQNVSVYNELLVWTYLQQKNFFGAFVQARSLEKRFNGRGERIYEIARIALANDEHETASEMYAYIVKNFPDSPYYAMARKSDIRTRATWVTNDYPINKEAIRKLTKDYAGLVAEMGNTVTAMESRREKALLHAFYLKEYDSAIADLEYVIKYPRAPRSLRMESKLSLGDMFVLTGEPWEASLLYSQVEKEVKDSPIAYKAKLKNAKLSYYKGEFELSKGHLDILKEATSREISNDAMALSLLIKDNTGLDSTETAMKRYAAIDLLMYQNRRQEALEAVEKMLYEFPGHSLEDELLYLKAKVLFEVGEFDQSVTALQKIVTEYSGDILTDDAYFMLGKVYETGKEDMAKAMDTYKELMVKYPGSVYTAEARKRYRKLRGDALR</sequence>
<dbReference type="InterPro" id="IPR019734">
    <property type="entry name" value="TPR_rpt"/>
</dbReference>
<dbReference type="Pfam" id="PF13432">
    <property type="entry name" value="TPR_16"/>
    <property type="match status" value="1"/>
</dbReference>
<dbReference type="Proteomes" id="UP001348817">
    <property type="component" value="Chromosome"/>
</dbReference>
<keyword evidence="2" id="KW-1185">Reference proteome</keyword>
<dbReference type="EMBL" id="AP025314">
    <property type="protein sequence ID" value="BDD07575.1"/>
    <property type="molecule type" value="Genomic_DNA"/>
</dbReference>
<evidence type="ECO:0000313" key="2">
    <source>
        <dbReference type="Proteomes" id="UP001348817"/>
    </source>
</evidence>
<dbReference type="Gene3D" id="1.25.40.10">
    <property type="entry name" value="Tetratricopeptide repeat domain"/>
    <property type="match status" value="2"/>
</dbReference>
<dbReference type="Pfam" id="PF13174">
    <property type="entry name" value="TPR_6"/>
    <property type="match status" value="1"/>
</dbReference>
<dbReference type="RefSeq" id="WP_338392894.1">
    <property type="nucleotide sequence ID" value="NZ_AP025314.1"/>
</dbReference>
<protein>
    <recommendedName>
        <fullName evidence="3">Tetratricopeptide repeat protein</fullName>
    </recommendedName>
</protein>
<gene>
    <name evidence="1" type="ORF">FUAX_00070</name>
</gene>